<organism evidence="1 2">
    <name type="scientific">Mycena sanguinolenta</name>
    <dbReference type="NCBI Taxonomy" id="230812"/>
    <lineage>
        <taxon>Eukaryota</taxon>
        <taxon>Fungi</taxon>
        <taxon>Dikarya</taxon>
        <taxon>Basidiomycota</taxon>
        <taxon>Agaricomycotina</taxon>
        <taxon>Agaricomycetes</taxon>
        <taxon>Agaricomycetidae</taxon>
        <taxon>Agaricales</taxon>
        <taxon>Marasmiineae</taxon>
        <taxon>Mycenaceae</taxon>
        <taxon>Mycena</taxon>
    </lineage>
</organism>
<dbReference type="EMBL" id="JACAZH010000002">
    <property type="protein sequence ID" value="KAF7375439.1"/>
    <property type="molecule type" value="Genomic_DNA"/>
</dbReference>
<proteinExistence type="predicted"/>
<evidence type="ECO:0000313" key="1">
    <source>
        <dbReference type="EMBL" id="KAF7375439.1"/>
    </source>
</evidence>
<evidence type="ECO:0000313" key="2">
    <source>
        <dbReference type="Proteomes" id="UP000623467"/>
    </source>
</evidence>
<dbReference type="Proteomes" id="UP000623467">
    <property type="component" value="Unassembled WGS sequence"/>
</dbReference>
<reference evidence="1" key="1">
    <citation type="submission" date="2020-05" db="EMBL/GenBank/DDBJ databases">
        <title>Mycena genomes resolve the evolution of fungal bioluminescence.</title>
        <authorList>
            <person name="Tsai I.J."/>
        </authorList>
    </citation>
    <scope>NUCLEOTIDE SEQUENCE</scope>
    <source>
        <strain evidence="1">160909Yilan</strain>
    </source>
</reference>
<dbReference type="OrthoDB" id="539213at2759"/>
<keyword evidence="2" id="KW-1185">Reference proteome</keyword>
<gene>
    <name evidence="1" type="ORF">MSAN_00431800</name>
</gene>
<sequence>MENDETIQATLAEIPLVVLLNNMWKWHRIPYTILRDTLLRLFYNSAKEGAEWDPAGGIQNSIDQWILQNEKWLLEADPREWQRGLVTLDDAERVFPDYLLTKTKRLIRRPDALQGFSILSLDSPQWISIQPSTAAFQKNFSRMSDGLLRNLDWRNLFVAGGIVLGSLMAGNSRGQWDSSDIDLYVYGLSPLEANTKIRHVFDTFSANLPAGTRTFVTSDRAEASPVPREVLLNFDLDICAMGWDGSSVWMLPRAARALETGSNVFTMNLIHGHYLSERRASQPQRIFKYASRGYGLRFLSSYVLSLQAAKDGSDDHISTLNLNFIANKTRACVKDWLRETFQLPLQHISPAVFPGYSLSGFAMLMRPVTLWEMGRTENLTVPDEWSNTSPYEDTPDTKDSDAEYPWTETFSAIGYMSHIRNHNLEELMSWLHSDPERRLRRHGIHSGYEIYDVVQCVAGAATLDHVLHPLHDLCLPVLLPCNFAVYANDLVSKALASAGLKERKILEPAVDGYNFLGSSGEEKEGLFIWRIASDLMWQQFDRRIDEVFEVLHAFRRVNVSLRDELLQAQRLALELFALERRRKATVEFEAFADWVGARPVNIRHSRAENENEDGDL</sequence>
<name>A0A8H6ZDR9_9AGAR</name>
<accession>A0A8H6ZDR9</accession>
<comment type="caution">
    <text evidence="1">The sequence shown here is derived from an EMBL/GenBank/DDBJ whole genome shotgun (WGS) entry which is preliminary data.</text>
</comment>
<protein>
    <submittedName>
        <fullName evidence="1">Uncharacterized protein</fullName>
    </submittedName>
</protein>
<dbReference type="AlphaFoldDB" id="A0A8H6ZDR9"/>